<accession>A0AAD6THE0</accession>
<keyword evidence="3" id="KW-1185">Reference proteome</keyword>
<evidence type="ECO:0000313" key="3">
    <source>
        <dbReference type="Proteomes" id="UP001218188"/>
    </source>
</evidence>
<evidence type="ECO:0000256" key="1">
    <source>
        <dbReference type="SAM" id="MobiDB-lite"/>
    </source>
</evidence>
<organism evidence="2 3">
    <name type="scientific">Mycena alexandri</name>
    <dbReference type="NCBI Taxonomy" id="1745969"/>
    <lineage>
        <taxon>Eukaryota</taxon>
        <taxon>Fungi</taxon>
        <taxon>Dikarya</taxon>
        <taxon>Basidiomycota</taxon>
        <taxon>Agaricomycotina</taxon>
        <taxon>Agaricomycetes</taxon>
        <taxon>Agaricomycetidae</taxon>
        <taxon>Agaricales</taxon>
        <taxon>Marasmiineae</taxon>
        <taxon>Mycenaceae</taxon>
        <taxon>Mycena</taxon>
    </lineage>
</organism>
<proteinExistence type="predicted"/>
<reference evidence="2" key="1">
    <citation type="submission" date="2023-03" db="EMBL/GenBank/DDBJ databases">
        <title>Massive genome expansion in bonnet fungi (Mycena s.s.) driven by repeated elements and novel gene families across ecological guilds.</title>
        <authorList>
            <consortium name="Lawrence Berkeley National Laboratory"/>
            <person name="Harder C.B."/>
            <person name="Miyauchi S."/>
            <person name="Viragh M."/>
            <person name="Kuo A."/>
            <person name="Thoen E."/>
            <person name="Andreopoulos B."/>
            <person name="Lu D."/>
            <person name="Skrede I."/>
            <person name="Drula E."/>
            <person name="Henrissat B."/>
            <person name="Morin E."/>
            <person name="Kohler A."/>
            <person name="Barry K."/>
            <person name="LaButti K."/>
            <person name="Morin E."/>
            <person name="Salamov A."/>
            <person name="Lipzen A."/>
            <person name="Mereny Z."/>
            <person name="Hegedus B."/>
            <person name="Baldrian P."/>
            <person name="Stursova M."/>
            <person name="Weitz H."/>
            <person name="Taylor A."/>
            <person name="Grigoriev I.V."/>
            <person name="Nagy L.G."/>
            <person name="Martin F."/>
            <person name="Kauserud H."/>
        </authorList>
    </citation>
    <scope>NUCLEOTIDE SEQUENCE</scope>
    <source>
        <strain evidence="2">CBHHK200</strain>
    </source>
</reference>
<evidence type="ECO:0000313" key="2">
    <source>
        <dbReference type="EMBL" id="KAJ7045371.1"/>
    </source>
</evidence>
<dbReference type="AlphaFoldDB" id="A0AAD6THE0"/>
<feature type="compositionally biased region" description="Basic and acidic residues" evidence="1">
    <location>
        <begin position="31"/>
        <end position="45"/>
    </location>
</feature>
<dbReference type="Proteomes" id="UP001218188">
    <property type="component" value="Unassembled WGS sequence"/>
</dbReference>
<feature type="region of interest" description="Disordered" evidence="1">
    <location>
        <begin position="1"/>
        <end position="47"/>
    </location>
</feature>
<comment type="caution">
    <text evidence="2">The sequence shown here is derived from an EMBL/GenBank/DDBJ whole genome shotgun (WGS) entry which is preliminary data.</text>
</comment>
<sequence>MRAGCARTATRLARRPQLVAQSRPSSSAAAHDAHHDHHEQDDTVYPKEGFTGPIWRKTLALTLGAAVFYEFLGAPADGDLPWVPLVNLPAERDLEIASTRAAAEKALVESRQLVRTAVRPPIYRTRNPEDFNHISP</sequence>
<dbReference type="EMBL" id="JARJCM010000004">
    <property type="protein sequence ID" value="KAJ7045371.1"/>
    <property type="molecule type" value="Genomic_DNA"/>
</dbReference>
<name>A0AAD6THE0_9AGAR</name>
<gene>
    <name evidence="2" type="ORF">C8F04DRAFT_432261</name>
</gene>
<protein>
    <submittedName>
        <fullName evidence="2">Uncharacterized protein</fullName>
    </submittedName>
</protein>